<dbReference type="PANTHER" id="PTHR30632:SF14">
    <property type="entry name" value="TUNGSTATE_MOLYBDATE_CHROMATE-BINDING PROTEIN MODA"/>
    <property type="match status" value="1"/>
</dbReference>
<dbReference type="Gene3D" id="3.40.190.10">
    <property type="entry name" value="Periplasmic binding protein-like II"/>
    <property type="match status" value="2"/>
</dbReference>
<keyword evidence="3 6" id="KW-0479">Metal-binding</keyword>
<dbReference type="GO" id="GO:0046872">
    <property type="term" value="F:metal ion binding"/>
    <property type="evidence" value="ECO:0007669"/>
    <property type="project" value="UniProtKB-KW"/>
</dbReference>
<dbReference type="SUPFAM" id="SSF53850">
    <property type="entry name" value="Periplasmic binding protein-like II"/>
    <property type="match status" value="1"/>
</dbReference>
<dbReference type="NCBIfam" id="TIGR01256">
    <property type="entry name" value="modA"/>
    <property type="match status" value="1"/>
</dbReference>
<keyword evidence="2 6" id="KW-0500">Molybdenum</keyword>
<comment type="caution">
    <text evidence="8">The sequence shown here is derived from an EMBL/GenBank/DDBJ whole genome shotgun (WGS) entry which is preliminary data.</text>
</comment>
<sequence>MFQKLGFRPAAFILLLLLAGTTQAQERLLIATAANLKPAMDVLVTEFRAQHPDAGVEPVYGASGALQTQIRQGAPFDLFFSADTDFPRQLAEDGHAGSTPKIYARGRIVLWSATVDASALSVQDLARPEFQRIAIANPRHAPYGMRAEEALRASGIWDAIEDRMVYGESIAQTAQFVESGSAQIGIIALAQALVPQLADKGGYALIPETLHEPLDQGFIVTRRAADNALAHRFAAYIGSPAAHAVFERYGYTLPEAETVETLLEAEAVE</sequence>
<feature type="signal peptide" evidence="7">
    <location>
        <begin position="1"/>
        <end position="24"/>
    </location>
</feature>
<keyword evidence="9" id="KW-1185">Reference proteome</keyword>
<dbReference type="FunFam" id="3.40.190.10:FF:000035">
    <property type="entry name" value="Molybdate ABC transporter substrate-binding protein"/>
    <property type="match status" value="1"/>
</dbReference>
<dbReference type="AlphaFoldDB" id="A0A318E905"/>
<comment type="similarity">
    <text evidence="1">Belongs to the bacterial solute-binding protein ModA family.</text>
</comment>
<dbReference type="InterPro" id="IPR044084">
    <property type="entry name" value="AvModA-like_subst-bd"/>
</dbReference>
<dbReference type="GO" id="GO:1901359">
    <property type="term" value="F:tungstate binding"/>
    <property type="evidence" value="ECO:0007669"/>
    <property type="project" value="UniProtKB-ARBA"/>
</dbReference>
<reference evidence="8 9" key="1">
    <citation type="submission" date="2018-04" db="EMBL/GenBank/DDBJ databases">
        <title>Genomic Encyclopedia of Type Strains, Phase IV (KMG-IV): sequencing the most valuable type-strain genomes for metagenomic binning, comparative biology and taxonomic classification.</title>
        <authorList>
            <person name="Goeker M."/>
        </authorList>
    </citation>
    <scope>NUCLEOTIDE SEQUENCE [LARGE SCALE GENOMIC DNA]</scope>
    <source>
        <strain evidence="8 9">DSM 104150</strain>
    </source>
</reference>
<gene>
    <name evidence="8" type="ORF">C8D93_109105</name>
</gene>
<evidence type="ECO:0000256" key="7">
    <source>
        <dbReference type="SAM" id="SignalP"/>
    </source>
</evidence>
<organism evidence="8 9">
    <name type="scientific">Sinimarinibacterium flocculans</name>
    <dbReference type="NCBI Taxonomy" id="985250"/>
    <lineage>
        <taxon>Bacteria</taxon>
        <taxon>Pseudomonadati</taxon>
        <taxon>Pseudomonadota</taxon>
        <taxon>Gammaproteobacteria</taxon>
        <taxon>Nevskiales</taxon>
        <taxon>Nevskiaceae</taxon>
        <taxon>Sinimarinibacterium</taxon>
    </lineage>
</organism>
<dbReference type="CDD" id="cd13539">
    <property type="entry name" value="PBP2_AvModA"/>
    <property type="match status" value="1"/>
</dbReference>
<dbReference type="PIRSF" id="PIRSF004846">
    <property type="entry name" value="ModA"/>
    <property type="match status" value="1"/>
</dbReference>
<dbReference type="GO" id="GO:0015689">
    <property type="term" value="P:molybdate ion transport"/>
    <property type="evidence" value="ECO:0007669"/>
    <property type="project" value="InterPro"/>
</dbReference>
<dbReference type="OrthoDB" id="9785015at2"/>
<proteinExistence type="inferred from homology"/>
<dbReference type="InterPro" id="IPR005950">
    <property type="entry name" value="ModA"/>
</dbReference>
<evidence type="ECO:0000313" key="8">
    <source>
        <dbReference type="EMBL" id="PXV65726.1"/>
    </source>
</evidence>
<dbReference type="GO" id="GO:0030973">
    <property type="term" value="F:molybdate ion binding"/>
    <property type="evidence" value="ECO:0007669"/>
    <property type="project" value="InterPro"/>
</dbReference>
<evidence type="ECO:0000256" key="4">
    <source>
        <dbReference type="ARBA" id="ARBA00022729"/>
    </source>
</evidence>
<comment type="subunit">
    <text evidence="5">The complex is composed of two ATP-binding proteins (ModC), two transmembrane proteins (ModB) and a solute-binding protein (ModA).</text>
</comment>
<dbReference type="RefSeq" id="WP_110266112.1">
    <property type="nucleotide sequence ID" value="NZ_CAWNXA010000009.1"/>
</dbReference>
<evidence type="ECO:0000256" key="1">
    <source>
        <dbReference type="ARBA" id="ARBA00009175"/>
    </source>
</evidence>
<evidence type="ECO:0000313" key="9">
    <source>
        <dbReference type="Proteomes" id="UP000248330"/>
    </source>
</evidence>
<dbReference type="Proteomes" id="UP000248330">
    <property type="component" value="Unassembled WGS sequence"/>
</dbReference>
<dbReference type="InterPro" id="IPR050682">
    <property type="entry name" value="ModA/WtpA"/>
</dbReference>
<accession>A0A318E905</accession>
<protein>
    <submittedName>
        <fullName evidence="8">Molybdate transport system substrate-binding protein</fullName>
    </submittedName>
</protein>
<feature type="binding site" evidence="6">
    <location>
        <position position="63"/>
    </location>
    <ligand>
        <name>molybdate</name>
        <dbReference type="ChEBI" id="CHEBI:36264"/>
    </ligand>
</feature>
<evidence type="ECO:0000256" key="5">
    <source>
        <dbReference type="ARBA" id="ARBA00062515"/>
    </source>
</evidence>
<keyword evidence="4 7" id="KW-0732">Signal</keyword>
<dbReference type="PANTHER" id="PTHR30632">
    <property type="entry name" value="MOLYBDATE-BINDING PERIPLASMIC PROTEIN"/>
    <property type="match status" value="1"/>
</dbReference>
<feature type="chain" id="PRO_5016268720" evidence="7">
    <location>
        <begin position="25"/>
        <end position="269"/>
    </location>
</feature>
<evidence type="ECO:0000256" key="3">
    <source>
        <dbReference type="ARBA" id="ARBA00022723"/>
    </source>
</evidence>
<dbReference type="Pfam" id="PF13531">
    <property type="entry name" value="SBP_bac_11"/>
    <property type="match status" value="1"/>
</dbReference>
<evidence type="ECO:0000256" key="2">
    <source>
        <dbReference type="ARBA" id="ARBA00022505"/>
    </source>
</evidence>
<name>A0A318E905_9GAMM</name>
<evidence type="ECO:0000256" key="6">
    <source>
        <dbReference type="PIRSR" id="PIRSR004846-1"/>
    </source>
</evidence>
<dbReference type="EMBL" id="QICN01000009">
    <property type="protein sequence ID" value="PXV65726.1"/>
    <property type="molecule type" value="Genomic_DNA"/>
</dbReference>
<feature type="binding site" evidence="6">
    <location>
        <position position="170"/>
    </location>
    <ligand>
        <name>molybdate</name>
        <dbReference type="ChEBI" id="CHEBI:36264"/>
    </ligand>
</feature>